<keyword evidence="2" id="KW-1185">Reference proteome</keyword>
<comment type="caution">
    <text evidence="1">The sequence shown here is derived from an EMBL/GenBank/DDBJ whole genome shotgun (WGS) entry which is preliminary data.</text>
</comment>
<accession>A0A4S2AMV1</accession>
<evidence type="ECO:0000313" key="2">
    <source>
        <dbReference type="Proteomes" id="UP000305751"/>
    </source>
</evidence>
<dbReference type="RefSeq" id="WP_128824306.1">
    <property type="nucleotide sequence ID" value="NZ_CAJTBC010000022.1"/>
</dbReference>
<dbReference type="AlphaFoldDB" id="A0A4S2AMV1"/>
<protein>
    <submittedName>
        <fullName evidence="1">Uncharacterized protein</fullName>
    </submittedName>
</protein>
<organism evidence="1 2">
    <name type="scientific">Bacteroides acidifaciens</name>
    <dbReference type="NCBI Taxonomy" id="85831"/>
    <lineage>
        <taxon>Bacteria</taxon>
        <taxon>Pseudomonadati</taxon>
        <taxon>Bacteroidota</taxon>
        <taxon>Bacteroidia</taxon>
        <taxon>Bacteroidales</taxon>
        <taxon>Bacteroidaceae</taxon>
        <taxon>Bacteroides</taxon>
    </lineage>
</organism>
<dbReference type="EMBL" id="SRZA01000029">
    <property type="protein sequence ID" value="TGY02529.1"/>
    <property type="molecule type" value="Genomic_DNA"/>
</dbReference>
<sequence>MKMQNMMMQQQILQFYRNQAAAVQQQMMNNPFQPIQGVVTYDGNYVTPENVDNYSRCNVKCEHCDGGYNQKRVYFGNNQIRTVNQRCSYCHGKGYVSKLVRNE</sequence>
<dbReference type="GeneID" id="93047690"/>
<reference evidence="1 2" key="1">
    <citation type="submission" date="2019-04" db="EMBL/GenBank/DDBJ databases">
        <title>Microbes associate with the intestines of laboratory mice.</title>
        <authorList>
            <person name="Navarre W."/>
            <person name="Wong E."/>
            <person name="Huang K."/>
            <person name="Tropini C."/>
            <person name="Ng K."/>
            <person name="Yu B."/>
        </authorList>
    </citation>
    <scope>NUCLEOTIDE SEQUENCE [LARGE SCALE GENOMIC DNA]</scope>
    <source>
        <strain evidence="1 2">NM70_E10</strain>
    </source>
</reference>
<dbReference type="Proteomes" id="UP000305751">
    <property type="component" value="Unassembled WGS sequence"/>
</dbReference>
<name>A0A4S2AMV1_9BACE</name>
<evidence type="ECO:0000313" key="1">
    <source>
        <dbReference type="EMBL" id="TGY02529.1"/>
    </source>
</evidence>
<gene>
    <name evidence="1" type="ORF">E5356_10525</name>
</gene>
<proteinExistence type="predicted"/>